<evidence type="ECO:0000256" key="3">
    <source>
        <dbReference type="ARBA" id="ARBA00023163"/>
    </source>
</evidence>
<keyword evidence="2 4" id="KW-0238">DNA-binding</keyword>
<dbReference type="InterPro" id="IPR050109">
    <property type="entry name" value="HTH-type_TetR-like_transc_reg"/>
</dbReference>
<dbReference type="OrthoDB" id="3193022at2"/>
<evidence type="ECO:0000313" key="6">
    <source>
        <dbReference type="EMBL" id="SHE25124.1"/>
    </source>
</evidence>
<dbReference type="EMBL" id="FQTT01000010">
    <property type="protein sequence ID" value="SHE25124.1"/>
    <property type="molecule type" value="Genomic_DNA"/>
</dbReference>
<dbReference type="PROSITE" id="PS50977">
    <property type="entry name" value="HTH_TETR_2"/>
    <property type="match status" value="1"/>
</dbReference>
<dbReference type="PANTHER" id="PTHR30055:SF234">
    <property type="entry name" value="HTH-TYPE TRANSCRIPTIONAL REGULATOR BETI"/>
    <property type="match status" value="1"/>
</dbReference>
<keyword evidence="7" id="KW-1185">Reference proteome</keyword>
<dbReference type="Proteomes" id="UP000184291">
    <property type="component" value="Unassembled WGS sequence"/>
</dbReference>
<name>A0A1M4RYR1_9ACTO</name>
<protein>
    <recommendedName>
        <fullName evidence="5">HTH tetR-type domain-containing protein</fullName>
    </recommendedName>
</protein>
<evidence type="ECO:0000259" key="5">
    <source>
        <dbReference type="PROSITE" id="PS50977"/>
    </source>
</evidence>
<proteinExistence type="predicted"/>
<dbReference type="GO" id="GO:0000976">
    <property type="term" value="F:transcription cis-regulatory region binding"/>
    <property type="evidence" value="ECO:0007669"/>
    <property type="project" value="TreeGrafter"/>
</dbReference>
<evidence type="ECO:0000256" key="1">
    <source>
        <dbReference type="ARBA" id="ARBA00023015"/>
    </source>
</evidence>
<dbReference type="InterPro" id="IPR009057">
    <property type="entry name" value="Homeodomain-like_sf"/>
</dbReference>
<feature type="DNA-binding region" description="H-T-H motif" evidence="4">
    <location>
        <begin position="35"/>
        <end position="54"/>
    </location>
</feature>
<reference evidence="7" key="1">
    <citation type="submission" date="2016-09" db="EMBL/GenBank/DDBJ databases">
        <authorList>
            <person name="Strepis N."/>
        </authorList>
    </citation>
    <scope>NUCLEOTIDE SEQUENCE [LARGE SCALE GENOMIC DNA]</scope>
</reference>
<organism evidence="6 7">
    <name type="scientific">Actinomyces glycerinitolerans</name>
    <dbReference type="NCBI Taxonomy" id="1892869"/>
    <lineage>
        <taxon>Bacteria</taxon>
        <taxon>Bacillati</taxon>
        <taxon>Actinomycetota</taxon>
        <taxon>Actinomycetes</taxon>
        <taxon>Actinomycetales</taxon>
        <taxon>Actinomycetaceae</taxon>
        <taxon>Actinomyces</taxon>
    </lineage>
</organism>
<dbReference type="InterPro" id="IPR001647">
    <property type="entry name" value="HTH_TetR"/>
</dbReference>
<dbReference type="RefSeq" id="WP_073329418.1">
    <property type="nucleotide sequence ID" value="NZ_FQTT01000010.1"/>
</dbReference>
<dbReference type="PANTHER" id="PTHR30055">
    <property type="entry name" value="HTH-TYPE TRANSCRIPTIONAL REGULATOR RUTR"/>
    <property type="match status" value="1"/>
</dbReference>
<feature type="domain" description="HTH tetR-type" evidence="5">
    <location>
        <begin position="12"/>
        <end position="72"/>
    </location>
</feature>
<dbReference type="STRING" id="1892869.ACGLYG10_1338"/>
<sequence length="195" mass="21845">MRTTPAKDLRVTKTLEAIDRTFRAMMLQGGYGSITVKALCERARINKKTFYRYYETLDDLLAEVMSAYASAWRERTAHLGASDFAQITRELFYFGAEQDELYDVITCDPAWDGIRRQLQDDASGEHAENVPAGFTPELWHLLYAYVSQAGLAMYRAWVADGKAIPLPRAAETAARLVCQGTDALTSEWSGASGRK</sequence>
<gene>
    <name evidence="6" type="ORF">ACGLYG10_1338</name>
</gene>
<evidence type="ECO:0000313" key="7">
    <source>
        <dbReference type="Proteomes" id="UP000184291"/>
    </source>
</evidence>
<keyword evidence="3" id="KW-0804">Transcription</keyword>
<dbReference type="Gene3D" id="1.10.357.10">
    <property type="entry name" value="Tetracycline Repressor, domain 2"/>
    <property type="match status" value="1"/>
</dbReference>
<keyword evidence="1" id="KW-0805">Transcription regulation</keyword>
<dbReference type="SUPFAM" id="SSF46689">
    <property type="entry name" value="Homeodomain-like"/>
    <property type="match status" value="1"/>
</dbReference>
<evidence type="ECO:0000256" key="4">
    <source>
        <dbReference type="PROSITE-ProRule" id="PRU00335"/>
    </source>
</evidence>
<dbReference type="Pfam" id="PF00440">
    <property type="entry name" value="TetR_N"/>
    <property type="match status" value="1"/>
</dbReference>
<evidence type="ECO:0000256" key="2">
    <source>
        <dbReference type="ARBA" id="ARBA00023125"/>
    </source>
</evidence>
<dbReference type="AlphaFoldDB" id="A0A1M4RYR1"/>
<accession>A0A1M4RYR1</accession>
<dbReference type="GO" id="GO:0003700">
    <property type="term" value="F:DNA-binding transcription factor activity"/>
    <property type="evidence" value="ECO:0007669"/>
    <property type="project" value="TreeGrafter"/>
</dbReference>